<dbReference type="RefSeq" id="WP_069125870.1">
    <property type="nucleotide sequence ID" value="NZ_CP023483.1"/>
</dbReference>
<dbReference type="SUPFAM" id="SSF55811">
    <property type="entry name" value="Nudix"/>
    <property type="match status" value="1"/>
</dbReference>
<keyword evidence="5" id="KW-1185">Reference proteome</keyword>
<dbReference type="KEGG" id="bths:CNY62_09705"/>
<dbReference type="EMBL" id="CP023483">
    <property type="protein sequence ID" value="ATF26638.1"/>
    <property type="molecule type" value="Genomic_DNA"/>
</dbReference>
<dbReference type="Pfam" id="PF00293">
    <property type="entry name" value="NUDIX"/>
    <property type="match status" value="1"/>
</dbReference>
<evidence type="ECO:0000256" key="2">
    <source>
        <dbReference type="ARBA" id="ARBA00022801"/>
    </source>
</evidence>
<gene>
    <name evidence="4" type="ORF">CNY62_09705</name>
</gene>
<dbReference type="PANTHER" id="PTHR11839:SF18">
    <property type="entry name" value="NUDIX HYDROLASE DOMAIN-CONTAINING PROTEIN"/>
    <property type="match status" value="1"/>
</dbReference>
<dbReference type="GO" id="GO:0006753">
    <property type="term" value="P:nucleoside phosphate metabolic process"/>
    <property type="evidence" value="ECO:0007669"/>
    <property type="project" value="TreeGrafter"/>
</dbReference>
<dbReference type="STRING" id="2756.BFR44_11090"/>
<dbReference type="Gene3D" id="3.90.79.10">
    <property type="entry name" value="Nucleoside Triphosphate Pyrophosphohydrolase"/>
    <property type="match status" value="1"/>
</dbReference>
<name>A0A1D2LV74_BROTH</name>
<accession>A0A1D2LV74</accession>
<sequence length="183" mass="20578">MKNLTEETQSTTEIFKGNVIALEIDTVRLPNGETATREIIRHPGAVAILAITTDKKMVFVEQYRKPVGAILFEIPAGKIDAGETNPLVTAKRELEEETDYRAEKWQRLTALYTAPGFADEVIHIYEATKLTIASNALKLDDDEFLNVHLLSLDEAKQLIGSQKIVDAKTVFAIQHFELNYNNY</sequence>
<organism evidence="4 5">
    <name type="scientific">Brochothrix thermosphacta</name>
    <name type="common">Microbacterium thermosphactum</name>
    <dbReference type="NCBI Taxonomy" id="2756"/>
    <lineage>
        <taxon>Bacteria</taxon>
        <taxon>Bacillati</taxon>
        <taxon>Bacillota</taxon>
        <taxon>Bacilli</taxon>
        <taxon>Bacillales</taxon>
        <taxon>Listeriaceae</taxon>
        <taxon>Brochothrix</taxon>
    </lineage>
</organism>
<reference evidence="4 5" key="1">
    <citation type="submission" date="2017-09" db="EMBL/GenBank/DDBJ databases">
        <title>Complete Genome Sequences of Two Strains of the Meat Spoilage Bacterium Brochothrix thermosphacta Isolated from Ground Chicken.</title>
        <authorList>
            <person name="Paoli G.C."/>
            <person name="Wijey C."/>
            <person name="Chen C.-Y."/>
            <person name="Nguyen L."/>
            <person name="Yan X."/>
            <person name="Irwin P.L."/>
        </authorList>
    </citation>
    <scope>NUCLEOTIDE SEQUENCE [LARGE SCALE GENOMIC DNA]</scope>
    <source>
        <strain evidence="4 5">BI</strain>
    </source>
</reference>
<dbReference type="InterPro" id="IPR000086">
    <property type="entry name" value="NUDIX_hydrolase_dom"/>
</dbReference>
<dbReference type="FunFam" id="3.90.79.10:FF:000024">
    <property type="entry name" value="ADP-ribose pyrophosphatase"/>
    <property type="match status" value="1"/>
</dbReference>
<dbReference type="PANTHER" id="PTHR11839">
    <property type="entry name" value="UDP/ADP-SUGAR PYROPHOSPHATASE"/>
    <property type="match status" value="1"/>
</dbReference>
<dbReference type="GO" id="GO:0016787">
    <property type="term" value="F:hydrolase activity"/>
    <property type="evidence" value="ECO:0007669"/>
    <property type="project" value="UniProtKB-KW"/>
</dbReference>
<dbReference type="GO" id="GO:0019693">
    <property type="term" value="P:ribose phosphate metabolic process"/>
    <property type="evidence" value="ECO:0007669"/>
    <property type="project" value="TreeGrafter"/>
</dbReference>
<feature type="domain" description="Nudix hydrolase" evidence="3">
    <location>
        <begin position="40"/>
        <end position="172"/>
    </location>
</feature>
<protein>
    <submittedName>
        <fullName evidence="4">NUDIX hydrolase</fullName>
    </submittedName>
</protein>
<keyword evidence="2 4" id="KW-0378">Hydrolase</keyword>
<dbReference type="AlphaFoldDB" id="A0A1D2LV74"/>
<dbReference type="GO" id="GO:0005829">
    <property type="term" value="C:cytosol"/>
    <property type="evidence" value="ECO:0007669"/>
    <property type="project" value="TreeGrafter"/>
</dbReference>
<evidence type="ECO:0000313" key="5">
    <source>
        <dbReference type="Proteomes" id="UP000243591"/>
    </source>
</evidence>
<dbReference type="OrthoDB" id="9806150at2"/>
<dbReference type="Proteomes" id="UP000243591">
    <property type="component" value="Chromosome"/>
</dbReference>
<evidence type="ECO:0000313" key="4">
    <source>
        <dbReference type="EMBL" id="ATF26638.1"/>
    </source>
</evidence>
<dbReference type="PROSITE" id="PS51462">
    <property type="entry name" value="NUDIX"/>
    <property type="match status" value="1"/>
</dbReference>
<evidence type="ECO:0000256" key="1">
    <source>
        <dbReference type="ARBA" id="ARBA00001946"/>
    </source>
</evidence>
<dbReference type="InterPro" id="IPR015797">
    <property type="entry name" value="NUDIX_hydrolase-like_dom_sf"/>
</dbReference>
<proteinExistence type="predicted"/>
<comment type="cofactor">
    <cofactor evidence="1">
        <name>Mg(2+)</name>
        <dbReference type="ChEBI" id="CHEBI:18420"/>
    </cofactor>
</comment>
<evidence type="ECO:0000259" key="3">
    <source>
        <dbReference type="PROSITE" id="PS51462"/>
    </source>
</evidence>